<accession>A0A4P8MVW0</accession>
<evidence type="ECO:0000313" key="1">
    <source>
        <dbReference type="EMBL" id="QCQ57973.1"/>
    </source>
</evidence>
<dbReference type="Proteomes" id="UP000304214">
    <property type="component" value="Segment"/>
</dbReference>
<reference evidence="1 2" key="1">
    <citation type="submission" date="2019-03" db="EMBL/GenBank/DDBJ databases">
        <title>Genomic and seasonal variations among aquatic phages infecting the Baltic Sea Gammaproteobacteria Rheinheimera sp. bal341.</title>
        <authorList>
            <person name="Nilsson E."/>
            <person name="Li K."/>
            <person name="Fridlund J."/>
            <person name="Sulcius S."/>
            <person name="Bunse C."/>
            <person name="Karlsson C.M.G."/>
            <person name="Lindh M."/>
            <person name="Lundin D."/>
            <person name="Pinhassi J."/>
            <person name="Holmfeldt K."/>
        </authorList>
    </citation>
    <scope>NUCLEOTIDE SEQUENCE [LARGE SCALE GENOMIC DNA]</scope>
</reference>
<proteinExistence type="predicted"/>
<protein>
    <submittedName>
        <fullName evidence="1">Uncharacterized protein</fullName>
    </submittedName>
</protein>
<evidence type="ECO:0000313" key="2">
    <source>
        <dbReference type="Proteomes" id="UP000304214"/>
    </source>
</evidence>
<gene>
    <name evidence="1" type="ORF">Barba1A_gp122</name>
</gene>
<organism evidence="1 2">
    <name type="scientific">Rheinheimera phage vB_RspM_Barba1A</name>
    <dbReference type="NCBI Taxonomy" id="2565659"/>
    <lineage>
        <taxon>Viruses</taxon>
        <taxon>Duplodnaviria</taxon>
        <taxon>Heunggongvirae</taxon>
        <taxon>Uroviricota</taxon>
        <taxon>Caudoviricetes</taxon>
        <taxon>Barbavirus</taxon>
        <taxon>Barbavirus barba18A</taxon>
    </lineage>
</organism>
<dbReference type="EMBL" id="MK719701">
    <property type="protein sequence ID" value="QCQ57973.1"/>
    <property type="molecule type" value="Genomic_DNA"/>
</dbReference>
<name>A0A4P8MVW0_9CAUD</name>
<sequence>MDLLLVRHKGYRIRMVIDIDGGMWLQKINELTDQNVEGFTYTSDVEYAINRYGGVDAFVEKVVFPKTNEFMRMFFPLDGGGTTEPVGDIPADGRARLEWIVKNLFKFDASTEQFDYTPPEG</sequence>